<evidence type="ECO:0000313" key="1">
    <source>
        <dbReference type="EMBL" id="WZJ20332.1"/>
    </source>
</evidence>
<dbReference type="EMBL" id="CP151406">
    <property type="protein sequence ID" value="WZJ20332.1"/>
    <property type="molecule type" value="Genomic_DNA"/>
</dbReference>
<keyword evidence="2" id="KW-1185">Reference proteome</keyword>
<accession>A0ABZ2XED9</accession>
<gene>
    <name evidence="1" type="ORF">AADV58_10235</name>
</gene>
<proteinExistence type="predicted"/>
<dbReference type="Proteomes" id="UP001479520">
    <property type="component" value="Chromosome"/>
</dbReference>
<organism evidence="1 2">
    <name type="scientific">Azonexus hydrophilus</name>
    <dbReference type="NCBI Taxonomy" id="418702"/>
    <lineage>
        <taxon>Bacteria</taxon>
        <taxon>Pseudomonadati</taxon>
        <taxon>Pseudomonadota</taxon>
        <taxon>Betaproteobacteria</taxon>
        <taxon>Rhodocyclales</taxon>
        <taxon>Azonexaceae</taxon>
        <taxon>Azonexus</taxon>
    </lineage>
</organism>
<dbReference type="RefSeq" id="WP_341743103.1">
    <property type="nucleotide sequence ID" value="NZ_CP151406.1"/>
</dbReference>
<evidence type="ECO:0000313" key="2">
    <source>
        <dbReference type="Proteomes" id="UP001479520"/>
    </source>
</evidence>
<evidence type="ECO:0008006" key="3">
    <source>
        <dbReference type="Google" id="ProtNLM"/>
    </source>
</evidence>
<name>A0ABZ2XED9_9RHOO</name>
<sequence>MKIYVNSTDGQMVSHGAAFVANGNSYPANWFDFATADEISAAGFVEVEQAPASSPPAEPQPPLTQRQLRAIAYQQESDPIFFKEQRGEVPTGSWNDKVSEIKARYPDQD</sequence>
<protein>
    <recommendedName>
        <fullName evidence="3">Phage protein</fullName>
    </recommendedName>
</protein>
<reference evidence="1 2" key="1">
    <citation type="submission" date="2024-04" db="EMBL/GenBank/DDBJ databases">
        <title>Dissimilatory iodate-reducing microorganisms contribute to the enrichment of iodine in groundwater.</title>
        <authorList>
            <person name="Jiang Z."/>
        </authorList>
    </citation>
    <scope>NUCLEOTIDE SEQUENCE [LARGE SCALE GENOMIC DNA]</scope>
    <source>
        <strain evidence="1 2">NCP973</strain>
    </source>
</reference>